<dbReference type="AlphaFoldDB" id="D7LP79"/>
<dbReference type="HOGENOM" id="CLU_1724791_0_0_1"/>
<proteinExistence type="predicted"/>
<sequence length="152" mass="17081">MYVRNGYIISISRLYFRNFFGNSIRSNHENGETSKGRDVWVIYQQMEDLDLPHRLIAAGVTQLVCFLQVCGMETGNPVQGPPHAVEDTNDHSNAEVRLNGVVEQDEVIPEDENDAVKENLPILNDNLEGNLTLSNDNLEVVVTTNNTHLKCN</sequence>
<protein>
    <submittedName>
        <fullName evidence="1">Predicted protein</fullName>
    </submittedName>
</protein>
<evidence type="ECO:0000313" key="1">
    <source>
        <dbReference type="EMBL" id="EFH53490.1"/>
    </source>
</evidence>
<dbReference type="Gramene" id="fgenesh1_pg.C_scaffold_5000770">
    <property type="protein sequence ID" value="fgenesh1_pg.C_scaffold_5000770"/>
    <property type="gene ID" value="fgenesh1_pg.C_scaffold_5000770"/>
</dbReference>
<keyword evidence="2" id="KW-1185">Reference proteome</keyword>
<gene>
    <name evidence="1" type="ORF">ARALYDRAFT_347378</name>
</gene>
<name>D7LP79_ARALL</name>
<reference evidence="2" key="1">
    <citation type="journal article" date="2011" name="Nat. Genet.">
        <title>The Arabidopsis lyrata genome sequence and the basis of rapid genome size change.</title>
        <authorList>
            <person name="Hu T.T."/>
            <person name="Pattyn P."/>
            <person name="Bakker E.G."/>
            <person name="Cao J."/>
            <person name="Cheng J.-F."/>
            <person name="Clark R.M."/>
            <person name="Fahlgren N."/>
            <person name="Fawcett J.A."/>
            <person name="Grimwood J."/>
            <person name="Gundlach H."/>
            <person name="Haberer G."/>
            <person name="Hollister J.D."/>
            <person name="Ossowski S."/>
            <person name="Ottilar R.P."/>
            <person name="Salamov A.A."/>
            <person name="Schneeberger K."/>
            <person name="Spannagl M."/>
            <person name="Wang X."/>
            <person name="Yang L."/>
            <person name="Nasrallah M.E."/>
            <person name="Bergelson J."/>
            <person name="Carrington J.C."/>
            <person name="Gaut B.S."/>
            <person name="Schmutz J."/>
            <person name="Mayer K.F.X."/>
            <person name="Van de Peer Y."/>
            <person name="Grigoriev I.V."/>
            <person name="Nordborg M."/>
            <person name="Weigel D."/>
            <person name="Guo Y.-L."/>
        </authorList>
    </citation>
    <scope>NUCLEOTIDE SEQUENCE [LARGE SCALE GENOMIC DNA]</scope>
    <source>
        <strain evidence="2">cv. MN47</strain>
    </source>
</reference>
<dbReference type="EMBL" id="GL348717">
    <property type="protein sequence ID" value="EFH53490.1"/>
    <property type="molecule type" value="Genomic_DNA"/>
</dbReference>
<organism evidence="2">
    <name type="scientific">Arabidopsis lyrata subsp. lyrata</name>
    <name type="common">Lyre-leaved rock-cress</name>
    <dbReference type="NCBI Taxonomy" id="81972"/>
    <lineage>
        <taxon>Eukaryota</taxon>
        <taxon>Viridiplantae</taxon>
        <taxon>Streptophyta</taxon>
        <taxon>Embryophyta</taxon>
        <taxon>Tracheophyta</taxon>
        <taxon>Spermatophyta</taxon>
        <taxon>Magnoliopsida</taxon>
        <taxon>eudicotyledons</taxon>
        <taxon>Gunneridae</taxon>
        <taxon>Pentapetalae</taxon>
        <taxon>rosids</taxon>
        <taxon>malvids</taxon>
        <taxon>Brassicales</taxon>
        <taxon>Brassicaceae</taxon>
        <taxon>Camelineae</taxon>
        <taxon>Arabidopsis</taxon>
    </lineage>
</organism>
<accession>D7LP79</accession>
<evidence type="ECO:0000313" key="2">
    <source>
        <dbReference type="Proteomes" id="UP000008694"/>
    </source>
</evidence>
<dbReference type="Proteomes" id="UP000008694">
    <property type="component" value="Unassembled WGS sequence"/>
</dbReference>